<proteinExistence type="predicted"/>
<dbReference type="SUPFAM" id="SSF50447">
    <property type="entry name" value="Translation proteins"/>
    <property type="match status" value="1"/>
</dbReference>
<evidence type="ECO:0000256" key="2">
    <source>
        <dbReference type="ARBA" id="ARBA00022540"/>
    </source>
</evidence>
<dbReference type="Gene3D" id="3.40.50.300">
    <property type="entry name" value="P-loop containing nucleotide triphosphate hydrolases"/>
    <property type="match status" value="1"/>
</dbReference>
<dbReference type="GO" id="GO:0000049">
    <property type="term" value="F:tRNA binding"/>
    <property type="evidence" value="ECO:0007669"/>
    <property type="project" value="TreeGrafter"/>
</dbReference>
<evidence type="ECO:0000256" key="6">
    <source>
        <dbReference type="ARBA" id="ARBA00048107"/>
    </source>
</evidence>
<dbReference type="SUPFAM" id="SSF52540">
    <property type="entry name" value="P-loop containing nucleoside triphosphate hydrolases"/>
    <property type="match status" value="1"/>
</dbReference>
<evidence type="ECO:0000256" key="5">
    <source>
        <dbReference type="ARBA" id="ARBA00023134"/>
    </source>
</evidence>
<dbReference type="AlphaFoldDB" id="A0A6C0EBC6"/>
<keyword evidence="2" id="KW-0396">Initiation factor</keyword>
<dbReference type="SUPFAM" id="SSF50465">
    <property type="entry name" value="EF-Tu/eEF-1alpha/eIF2-gamma C-terminal domain"/>
    <property type="match status" value="1"/>
</dbReference>
<dbReference type="GO" id="GO:0001731">
    <property type="term" value="P:formation of translation preinitiation complex"/>
    <property type="evidence" value="ECO:0007669"/>
    <property type="project" value="TreeGrafter"/>
</dbReference>
<dbReference type="Pfam" id="PF09173">
    <property type="entry name" value="eIF2_C"/>
    <property type="match status" value="1"/>
</dbReference>
<dbReference type="InterPro" id="IPR015256">
    <property type="entry name" value="eIF2g_C"/>
</dbReference>
<dbReference type="InterPro" id="IPR050543">
    <property type="entry name" value="eIF2G"/>
</dbReference>
<dbReference type="InterPro" id="IPR027417">
    <property type="entry name" value="P-loop_NTPase"/>
</dbReference>
<keyword evidence="3" id="KW-0547">Nucleotide-binding</keyword>
<dbReference type="PRINTS" id="PR00315">
    <property type="entry name" value="ELONGATNFCT"/>
</dbReference>
<dbReference type="PANTHER" id="PTHR42854">
    <property type="entry name" value="EUKARYOTIC TRANSLATION INITIATION FACTOR 2 SUBUNIT 3 FAMILY MEMBER"/>
    <property type="match status" value="1"/>
</dbReference>
<dbReference type="InterPro" id="IPR009001">
    <property type="entry name" value="Transl_elong_EF1A/Init_IF2_C"/>
</dbReference>
<protein>
    <recommendedName>
        <fullName evidence="1">protein-synthesizing GTPase</fullName>
        <ecNumber evidence="1">3.6.5.3</ecNumber>
    </recommendedName>
</protein>
<dbReference type="NCBIfam" id="NF003077">
    <property type="entry name" value="PRK04000.1"/>
    <property type="match status" value="1"/>
</dbReference>
<accession>A0A6C0EBC6</accession>
<name>A0A6C0EBC6_9ZZZZ</name>
<dbReference type="InterPro" id="IPR004161">
    <property type="entry name" value="EFTu-like_2"/>
</dbReference>
<dbReference type="EMBL" id="MN739773">
    <property type="protein sequence ID" value="QHT25569.1"/>
    <property type="molecule type" value="Genomic_DNA"/>
</dbReference>
<dbReference type="GO" id="GO:0005829">
    <property type="term" value="C:cytosol"/>
    <property type="evidence" value="ECO:0007669"/>
    <property type="project" value="TreeGrafter"/>
</dbReference>
<evidence type="ECO:0000259" key="7">
    <source>
        <dbReference type="PROSITE" id="PS51722"/>
    </source>
</evidence>
<dbReference type="Gene3D" id="2.40.30.10">
    <property type="entry name" value="Translation factors"/>
    <property type="match status" value="2"/>
</dbReference>
<dbReference type="PANTHER" id="PTHR42854:SF3">
    <property type="entry name" value="EUKARYOTIC TRANSLATION INITIATION FACTOR 2 SUBUNIT 3-RELATED"/>
    <property type="match status" value="1"/>
</dbReference>
<evidence type="ECO:0000256" key="4">
    <source>
        <dbReference type="ARBA" id="ARBA00022917"/>
    </source>
</evidence>
<comment type="catalytic activity">
    <reaction evidence="6">
        <text>GTP + H2O = GDP + phosphate + H(+)</text>
        <dbReference type="Rhea" id="RHEA:19669"/>
        <dbReference type="ChEBI" id="CHEBI:15377"/>
        <dbReference type="ChEBI" id="CHEBI:15378"/>
        <dbReference type="ChEBI" id="CHEBI:37565"/>
        <dbReference type="ChEBI" id="CHEBI:43474"/>
        <dbReference type="ChEBI" id="CHEBI:58189"/>
        <dbReference type="EC" id="3.6.5.3"/>
    </reaction>
</comment>
<dbReference type="Pfam" id="PF00009">
    <property type="entry name" value="GTP_EFTU"/>
    <property type="match status" value="1"/>
</dbReference>
<dbReference type="GO" id="GO:0003924">
    <property type="term" value="F:GTPase activity"/>
    <property type="evidence" value="ECO:0007669"/>
    <property type="project" value="InterPro"/>
</dbReference>
<sequence length="424" mass="46971">METYMKNQPIINIGMIGHVADGKSTITKCLTGVKTQKHSDEQKRNITIKLGYANAKIGKCNSCEDYYKSFSSDTKQLLCDLCNEEMTLVNHCSFVDSPGHHMLMQTMINGTSVMDYTILVESFENQTIPAPQTRDHLIITDRTNIPNAVVCMNKVDLVDLTTAKKAIENLKTFLKSTGGKQSPLIPVSASFNINMDVLTKIIANLKVPERDISAPLKMFVIRSFNVNHPGIDIKNLKGGVLGGSIVSGKIKVGQKVKIFPGFIKKKSEMSNNTLWTYTPLNCTVRSINSEKTSLTEAICGGLIGVQLDIDPALTTDDKMVGQIVVSEKLQNSDVYDAIEVKVDFIPEFKKDDVLKKKDIVVISVNSNNVNGEIMRIKNDIYRIELDKPLYLDHSDKMTVSKKVADNINIMGIGTFVKGIPAELY</sequence>
<dbReference type="InterPro" id="IPR000795">
    <property type="entry name" value="T_Tr_GTP-bd_dom"/>
</dbReference>
<organism evidence="8">
    <name type="scientific">viral metagenome</name>
    <dbReference type="NCBI Taxonomy" id="1070528"/>
    <lineage>
        <taxon>unclassified sequences</taxon>
        <taxon>metagenomes</taxon>
        <taxon>organismal metagenomes</taxon>
    </lineage>
</organism>
<feature type="domain" description="Tr-type G" evidence="7">
    <location>
        <begin position="8"/>
        <end position="209"/>
    </location>
</feature>
<evidence type="ECO:0000256" key="3">
    <source>
        <dbReference type="ARBA" id="ARBA00022741"/>
    </source>
</evidence>
<keyword evidence="5" id="KW-0342">GTP-binding</keyword>
<evidence type="ECO:0000256" key="1">
    <source>
        <dbReference type="ARBA" id="ARBA00011986"/>
    </source>
</evidence>
<keyword evidence="4" id="KW-0648">Protein biosynthesis</keyword>
<dbReference type="PROSITE" id="PS51722">
    <property type="entry name" value="G_TR_2"/>
    <property type="match status" value="1"/>
</dbReference>
<dbReference type="InterPro" id="IPR009000">
    <property type="entry name" value="Transl_B-barrel_sf"/>
</dbReference>
<dbReference type="Pfam" id="PF03144">
    <property type="entry name" value="GTP_EFTU_D2"/>
    <property type="match status" value="1"/>
</dbReference>
<dbReference type="GO" id="GO:0005525">
    <property type="term" value="F:GTP binding"/>
    <property type="evidence" value="ECO:0007669"/>
    <property type="project" value="UniProtKB-KW"/>
</dbReference>
<dbReference type="EC" id="3.6.5.3" evidence="1"/>
<reference evidence="8" key="1">
    <citation type="journal article" date="2020" name="Nature">
        <title>Giant virus diversity and host interactions through global metagenomics.</title>
        <authorList>
            <person name="Schulz F."/>
            <person name="Roux S."/>
            <person name="Paez-Espino D."/>
            <person name="Jungbluth S."/>
            <person name="Walsh D.A."/>
            <person name="Denef V.J."/>
            <person name="McMahon K.D."/>
            <person name="Konstantinidis K.T."/>
            <person name="Eloe-Fadrosh E.A."/>
            <person name="Kyrpides N.C."/>
            <person name="Woyke T."/>
        </authorList>
    </citation>
    <scope>NUCLEOTIDE SEQUENCE</scope>
    <source>
        <strain evidence="8">GVMAG-M-3300023179-27</strain>
    </source>
</reference>
<dbReference type="GO" id="GO:0003743">
    <property type="term" value="F:translation initiation factor activity"/>
    <property type="evidence" value="ECO:0007669"/>
    <property type="project" value="UniProtKB-KW"/>
</dbReference>
<evidence type="ECO:0000313" key="8">
    <source>
        <dbReference type="EMBL" id="QHT25569.1"/>
    </source>
</evidence>